<dbReference type="KEGG" id="mcha:111013550"/>
<evidence type="ECO:0000256" key="11">
    <source>
        <dbReference type="RuleBase" id="RU362012"/>
    </source>
</evidence>
<comment type="pathway">
    <text evidence="3 11">Amino-acid biosynthesis; L-isoleucine biosynthesis; 2-oxobutanoate from L-threonine: step 1/1.</text>
</comment>
<dbReference type="InterPro" id="IPR005787">
    <property type="entry name" value="Thr_deHydtase_biosynth"/>
</dbReference>
<dbReference type="Pfam" id="PF00291">
    <property type="entry name" value="PALP"/>
    <property type="match status" value="1"/>
</dbReference>
<keyword evidence="6 11" id="KW-0412">Isoleucine biosynthesis</keyword>
<dbReference type="EC" id="4.3.1.19" evidence="11"/>
<keyword evidence="8 11" id="KW-0663">Pyridoxal phosphate</keyword>
<evidence type="ECO:0000256" key="2">
    <source>
        <dbReference type="ARBA" id="ARBA00001933"/>
    </source>
</evidence>
<evidence type="ECO:0000313" key="14">
    <source>
        <dbReference type="RefSeq" id="XP_022143708.1"/>
    </source>
</evidence>
<feature type="domain" description="ACT-like" evidence="12">
    <location>
        <begin position="534"/>
        <end position="605"/>
    </location>
</feature>
<dbReference type="SUPFAM" id="SSF55021">
    <property type="entry name" value="ACT-like"/>
    <property type="match status" value="2"/>
</dbReference>
<protein>
    <recommendedName>
        <fullName evidence="11">Threonine dehydratase</fullName>
        <ecNumber evidence="11">4.3.1.19</ecNumber>
    </recommendedName>
    <alternativeName>
        <fullName evidence="11">Threonine deaminase</fullName>
    </alternativeName>
</protein>
<dbReference type="InterPro" id="IPR045865">
    <property type="entry name" value="ACT-like_dom_sf"/>
</dbReference>
<evidence type="ECO:0000256" key="5">
    <source>
        <dbReference type="ARBA" id="ARBA00022605"/>
    </source>
</evidence>
<keyword evidence="9 11" id="KW-0456">Lyase</keyword>
<organism evidence="13 14">
    <name type="scientific">Momordica charantia</name>
    <name type="common">Bitter gourd</name>
    <name type="synonym">Balsam pear</name>
    <dbReference type="NCBI Taxonomy" id="3673"/>
    <lineage>
        <taxon>Eukaryota</taxon>
        <taxon>Viridiplantae</taxon>
        <taxon>Streptophyta</taxon>
        <taxon>Embryophyta</taxon>
        <taxon>Tracheophyta</taxon>
        <taxon>Spermatophyta</taxon>
        <taxon>Magnoliopsida</taxon>
        <taxon>eudicotyledons</taxon>
        <taxon>Gunneridae</taxon>
        <taxon>Pentapetalae</taxon>
        <taxon>rosids</taxon>
        <taxon>fabids</taxon>
        <taxon>Cucurbitales</taxon>
        <taxon>Cucurbitaceae</taxon>
        <taxon>Momordiceae</taxon>
        <taxon>Momordica</taxon>
    </lineage>
</organism>
<dbReference type="RefSeq" id="XP_022143708.1">
    <property type="nucleotide sequence ID" value="XM_022288016.1"/>
</dbReference>
<evidence type="ECO:0000259" key="12">
    <source>
        <dbReference type="PROSITE" id="PS51672"/>
    </source>
</evidence>
<reference evidence="14" key="1">
    <citation type="submission" date="2025-08" db="UniProtKB">
        <authorList>
            <consortium name="RefSeq"/>
        </authorList>
    </citation>
    <scope>IDENTIFICATION</scope>
    <source>
        <strain evidence="14">OHB3-1</strain>
    </source>
</reference>
<dbReference type="InterPro" id="IPR001721">
    <property type="entry name" value="TD_ACT-like"/>
</dbReference>
<dbReference type="InterPro" id="IPR036052">
    <property type="entry name" value="TrpB-like_PALP_sf"/>
</dbReference>
<keyword evidence="10 11" id="KW-0100">Branched-chain amino acid biosynthesis</keyword>
<keyword evidence="7" id="KW-0677">Repeat</keyword>
<accession>A0A6J1CRD6</accession>
<keyword evidence="5 11" id="KW-0028">Amino-acid biosynthesis</keyword>
<dbReference type="GO" id="GO:0004794">
    <property type="term" value="F:threonine deaminase activity"/>
    <property type="evidence" value="ECO:0007669"/>
    <property type="project" value="UniProtKB-UniRule"/>
</dbReference>
<dbReference type="InterPro" id="IPR038110">
    <property type="entry name" value="TD_ACT-like_sf"/>
</dbReference>
<dbReference type="PANTHER" id="PTHR48078">
    <property type="entry name" value="THREONINE DEHYDRATASE, MITOCHONDRIAL-RELATED"/>
    <property type="match status" value="1"/>
</dbReference>
<evidence type="ECO:0000256" key="9">
    <source>
        <dbReference type="ARBA" id="ARBA00023239"/>
    </source>
</evidence>
<dbReference type="PROSITE" id="PS51672">
    <property type="entry name" value="ACT_LIKE"/>
    <property type="match status" value="1"/>
</dbReference>
<gene>
    <name evidence="14" type="primary">LOC111013550</name>
</gene>
<proteinExistence type="inferred from homology"/>
<evidence type="ECO:0000256" key="10">
    <source>
        <dbReference type="ARBA" id="ARBA00023304"/>
    </source>
</evidence>
<dbReference type="SUPFAM" id="SSF53686">
    <property type="entry name" value="Tryptophan synthase beta subunit-like PLP-dependent enzymes"/>
    <property type="match status" value="1"/>
</dbReference>
<dbReference type="PANTHER" id="PTHR48078:SF11">
    <property type="entry name" value="THREONINE DEHYDRATASE, MITOCHONDRIAL"/>
    <property type="match status" value="1"/>
</dbReference>
<dbReference type="CDD" id="cd01562">
    <property type="entry name" value="Thr-dehyd"/>
    <property type="match status" value="1"/>
</dbReference>
<dbReference type="GeneID" id="111013550"/>
<dbReference type="Gene3D" id="3.40.1020.10">
    <property type="entry name" value="Biosynthetic Threonine Deaminase, Domain 3"/>
    <property type="match status" value="1"/>
</dbReference>
<keyword evidence="13" id="KW-1185">Reference proteome</keyword>
<evidence type="ECO:0000256" key="1">
    <source>
        <dbReference type="ARBA" id="ARBA00001274"/>
    </source>
</evidence>
<dbReference type="GO" id="GO:0003941">
    <property type="term" value="F:L-serine ammonia-lyase activity"/>
    <property type="evidence" value="ECO:0007669"/>
    <property type="project" value="UniProtKB-ARBA"/>
</dbReference>
<dbReference type="FunFam" id="3.40.50.1100:FF:000008">
    <property type="entry name" value="L-threonine dehydratase"/>
    <property type="match status" value="1"/>
</dbReference>
<comment type="similarity">
    <text evidence="4 11">Belongs to the serine/threonine dehydratase family.</text>
</comment>
<dbReference type="PROSITE" id="PS00165">
    <property type="entry name" value="DEHYDRATASE_SER_THR"/>
    <property type="match status" value="1"/>
</dbReference>
<dbReference type="NCBIfam" id="TIGR01124">
    <property type="entry name" value="ilvA_2Cterm"/>
    <property type="match status" value="1"/>
</dbReference>
<dbReference type="GO" id="GO:0009097">
    <property type="term" value="P:isoleucine biosynthetic process"/>
    <property type="evidence" value="ECO:0007669"/>
    <property type="project" value="UniProtKB-UniRule"/>
</dbReference>
<dbReference type="GO" id="GO:0006567">
    <property type="term" value="P:L-threonine catabolic process"/>
    <property type="evidence" value="ECO:0007669"/>
    <property type="project" value="TreeGrafter"/>
</dbReference>
<comment type="catalytic activity">
    <reaction evidence="1 11">
        <text>L-threonine = 2-oxobutanoate + NH4(+)</text>
        <dbReference type="Rhea" id="RHEA:22108"/>
        <dbReference type="ChEBI" id="CHEBI:16763"/>
        <dbReference type="ChEBI" id="CHEBI:28938"/>
        <dbReference type="ChEBI" id="CHEBI:57926"/>
        <dbReference type="EC" id="4.3.1.19"/>
    </reaction>
</comment>
<dbReference type="Proteomes" id="UP000504603">
    <property type="component" value="Unplaced"/>
</dbReference>
<dbReference type="NCBIfam" id="NF006674">
    <property type="entry name" value="PRK09224.1"/>
    <property type="match status" value="1"/>
</dbReference>
<dbReference type="InterPro" id="IPR001926">
    <property type="entry name" value="TrpB-like_PALP"/>
</dbReference>
<dbReference type="Gene3D" id="3.40.50.1100">
    <property type="match status" value="2"/>
</dbReference>
<dbReference type="InterPro" id="IPR050147">
    <property type="entry name" value="Ser/Thr_Dehydratase"/>
</dbReference>
<evidence type="ECO:0000256" key="8">
    <source>
        <dbReference type="ARBA" id="ARBA00022898"/>
    </source>
</evidence>
<evidence type="ECO:0000256" key="4">
    <source>
        <dbReference type="ARBA" id="ARBA00010869"/>
    </source>
</evidence>
<name>A0A6J1CRD6_MOMCH</name>
<evidence type="ECO:0000313" key="13">
    <source>
        <dbReference type="Proteomes" id="UP000504603"/>
    </source>
</evidence>
<dbReference type="FunFam" id="3.40.50.1100:FF:000005">
    <property type="entry name" value="Threonine dehydratase catabolic"/>
    <property type="match status" value="1"/>
</dbReference>
<dbReference type="OrthoDB" id="4418812at2759"/>
<evidence type="ECO:0000256" key="7">
    <source>
        <dbReference type="ARBA" id="ARBA00022737"/>
    </source>
</evidence>
<dbReference type="UniPathway" id="UPA00047">
    <property type="reaction ID" value="UER00054"/>
</dbReference>
<dbReference type="Pfam" id="PF00585">
    <property type="entry name" value="Thr_dehydrat_C"/>
    <property type="match status" value="2"/>
</dbReference>
<dbReference type="CDD" id="cd04907">
    <property type="entry name" value="ACT_ThrD-I_2"/>
    <property type="match status" value="1"/>
</dbReference>
<dbReference type="GO" id="GO:0006565">
    <property type="term" value="P:L-serine catabolic process"/>
    <property type="evidence" value="ECO:0007669"/>
    <property type="project" value="TreeGrafter"/>
</dbReference>
<evidence type="ECO:0000256" key="6">
    <source>
        <dbReference type="ARBA" id="ARBA00022624"/>
    </source>
</evidence>
<dbReference type="GO" id="GO:0030170">
    <property type="term" value="F:pyridoxal phosphate binding"/>
    <property type="evidence" value="ECO:0007669"/>
    <property type="project" value="InterPro"/>
</dbReference>
<evidence type="ECO:0000256" key="3">
    <source>
        <dbReference type="ARBA" id="ARBA00004810"/>
    </source>
</evidence>
<dbReference type="AlphaFoldDB" id="A0A6J1CRD6"/>
<sequence>MEALLLSTASPHPLTDIGRDSSLSSLHSLAKSNDRIRTIPIRSVGVGKLSLSVVASVSKRQTDKTSSANVVVDVSAAAVTASKEGEVPEVSWKDVQWDSGSIGHRQPKPPPEEIDQTKQMKYLTKILGSEVYDVAVETPLQLAPLLSSQLGINLWLKREDTQQVFSFKLRGAYNKIAQLTPEEREKGVICASAGNHAQGVALSGNRLKCKAYIVMPKSAPPIKKEAVERLGGIVESYGESFDEAQQHALQRSVDEGLPFIPPYDDELVIAGQGTIGMEIARQMRGNIHAIFVPVGGGGIVAGIVSYYKLVHPEVKIFGVEPNDQNSMAQALHLDKIVNVTDISHFADGVAVQQAGNETFRICRELLDDVITITQDDICEAIKDMFNDERSILEPSGAISIAAVKAYCKYYDIKGVNIVAVTSGANMNFDQLPEIVERANLAGTESLLVTKLPEKPGSLKALADLLEQNINSLSYRYNSDKEAVVLYSLHGSGSGDVVKRLKSSQFETHDFSDNPALKDHFRYLIGGRSDIEDEVLCRFNFPEMPGALRRFLSHFSPRWNISLLHHQQKGIINSDVLVGIQVKKSEMDEFHKSARKLGYRYQVISGDGASQFLLKR</sequence>
<comment type="cofactor">
    <cofactor evidence="2 11">
        <name>pyridoxal 5'-phosphate</name>
        <dbReference type="ChEBI" id="CHEBI:597326"/>
    </cofactor>
</comment>
<dbReference type="InterPro" id="IPR000634">
    <property type="entry name" value="Ser/Thr_deHydtase_PyrdxlP-BS"/>
</dbReference>